<keyword evidence="3" id="KW-1185">Reference proteome</keyword>
<feature type="transmembrane region" description="Helical" evidence="1">
    <location>
        <begin position="101"/>
        <end position="121"/>
    </location>
</feature>
<feature type="transmembrane region" description="Helical" evidence="1">
    <location>
        <begin position="252"/>
        <end position="271"/>
    </location>
</feature>
<feature type="transmembrane region" description="Helical" evidence="1">
    <location>
        <begin position="198"/>
        <end position="218"/>
    </location>
</feature>
<gene>
    <name evidence="2" type="ORF">JD292_06115</name>
</gene>
<evidence type="ECO:0000313" key="3">
    <source>
        <dbReference type="Proteomes" id="UP000618733"/>
    </source>
</evidence>
<dbReference type="RefSeq" id="WP_200131852.1">
    <property type="nucleotide sequence ID" value="NZ_JAEHOI010000005.1"/>
</dbReference>
<evidence type="ECO:0008006" key="4">
    <source>
        <dbReference type="Google" id="ProtNLM"/>
    </source>
</evidence>
<reference evidence="2" key="1">
    <citation type="submission" date="2020-12" db="EMBL/GenBank/DDBJ databases">
        <title>Leucobacter sp. CAS2, isolated from Chromium sludge.</title>
        <authorList>
            <person name="Xu Z."/>
        </authorList>
    </citation>
    <scope>NUCLEOTIDE SEQUENCE</scope>
    <source>
        <strain evidence="2">CSA2</strain>
    </source>
</reference>
<dbReference type="Proteomes" id="UP000618733">
    <property type="component" value="Unassembled WGS sequence"/>
</dbReference>
<comment type="caution">
    <text evidence="2">The sequence shown here is derived from an EMBL/GenBank/DDBJ whole genome shotgun (WGS) entry which is preliminary data.</text>
</comment>
<protein>
    <recommendedName>
        <fullName evidence="4">Glycosyltransferase RgtA/B/C/D-like domain-containing protein</fullName>
    </recommendedName>
</protein>
<keyword evidence="1" id="KW-1133">Transmembrane helix</keyword>
<feature type="transmembrane region" description="Helical" evidence="1">
    <location>
        <begin position="74"/>
        <end position="94"/>
    </location>
</feature>
<keyword evidence="1" id="KW-0812">Transmembrane</keyword>
<proteinExistence type="predicted"/>
<evidence type="ECO:0000313" key="2">
    <source>
        <dbReference type="EMBL" id="MBK0421645.1"/>
    </source>
</evidence>
<name>A0A934QD67_9MICO</name>
<sequence>MAGSTVLATTFLIFFSSTTSFLNPWFGGDSAIFRMIGTAMAHGKSLYVEIWDHKGPAMFAIQWLAQVIWPGRNGIFLIQVVSLTVTLVLFGLVARRFLGPVLTSASLVAFLALLVPLYESGNLTEEYSLPFTMFVVWALTRPFHEGQPEASPLLLALSGVAFGIVVFIRLNNSAGIIAAFVAYFIFLLVTRRKFVLPLLISIGGFAAGCGIFIVWFTLAGSLPEMIHATFTFNFEYAKHHVPDGTTILKNGYLFLVLGYAALTMLGGLVDAQRNARTWYLILSASFAVIGSFAVLSSTTGFYHYLQLLVPGTALGVVLILQLFTGPRALIAGITVVALSAGVSVPFYKLDAQKTTAYDNGELARQAKHLLEHVPVSERNEIFTWNLPANYFFVTDTLPPHRFFMLQDWWASVDRVVIHELREYFDKTPPRWVLTPREGSKLAEFNVMLAERYTQVEATGKLALHRLKE</sequence>
<evidence type="ECO:0000256" key="1">
    <source>
        <dbReference type="SAM" id="Phobius"/>
    </source>
</evidence>
<keyword evidence="1" id="KW-0472">Membrane</keyword>
<organism evidence="2 3">
    <name type="scientific">Leucobacter edaphi</name>
    <dbReference type="NCBI Taxonomy" id="2796472"/>
    <lineage>
        <taxon>Bacteria</taxon>
        <taxon>Bacillati</taxon>
        <taxon>Actinomycetota</taxon>
        <taxon>Actinomycetes</taxon>
        <taxon>Micrococcales</taxon>
        <taxon>Microbacteriaceae</taxon>
        <taxon>Leucobacter</taxon>
    </lineage>
</organism>
<feature type="transmembrane region" description="Helical" evidence="1">
    <location>
        <begin position="278"/>
        <end position="295"/>
    </location>
</feature>
<feature type="transmembrane region" description="Helical" evidence="1">
    <location>
        <begin position="301"/>
        <end position="323"/>
    </location>
</feature>
<accession>A0A934QD67</accession>
<feature type="transmembrane region" description="Helical" evidence="1">
    <location>
        <begin position="328"/>
        <end position="347"/>
    </location>
</feature>
<dbReference type="AlphaFoldDB" id="A0A934QD67"/>
<feature type="transmembrane region" description="Helical" evidence="1">
    <location>
        <begin position="174"/>
        <end position="191"/>
    </location>
</feature>
<dbReference type="EMBL" id="JAEHOI010000005">
    <property type="protein sequence ID" value="MBK0421645.1"/>
    <property type="molecule type" value="Genomic_DNA"/>
</dbReference>